<dbReference type="VEuPathDB" id="FungiDB:P170DRAFT_460887"/>
<organism evidence="8 9">
    <name type="scientific">Aspergillus steynii IBT 23096</name>
    <dbReference type="NCBI Taxonomy" id="1392250"/>
    <lineage>
        <taxon>Eukaryota</taxon>
        <taxon>Fungi</taxon>
        <taxon>Dikarya</taxon>
        <taxon>Ascomycota</taxon>
        <taxon>Pezizomycotina</taxon>
        <taxon>Eurotiomycetes</taxon>
        <taxon>Eurotiomycetidae</taxon>
        <taxon>Eurotiales</taxon>
        <taxon>Aspergillaceae</taxon>
        <taxon>Aspergillus</taxon>
        <taxon>Aspergillus subgen. Circumdati</taxon>
    </lineage>
</organism>
<dbReference type="InterPro" id="IPR021858">
    <property type="entry name" value="Fun_TF"/>
</dbReference>
<keyword evidence="4" id="KW-0238">DNA-binding</keyword>
<dbReference type="GO" id="GO:0008270">
    <property type="term" value="F:zinc ion binding"/>
    <property type="evidence" value="ECO:0007669"/>
    <property type="project" value="InterPro"/>
</dbReference>
<proteinExistence type="predicted"/>
<dbReference type="SUPFAM" id="SSF57701">
    <property type="entry name" value="Zn2/Cys6 DNA-binding domain"/>
    <property type="match status" value="1"/>
</dbReference>
<dbReference type="PROSITE" id="PS00463">
    <property type="entry name" value="ZN2_CY6_FUNGAL_1"/>
    <property type="match status" value="1"/>
</dbReference>
<keyword evidence="9" id="KW-1185">Reference proteome</keyword>
<keyword evidence="5" id="KW-0804">Transcription</keyword>
<evidence type="ECO:0000256" key="2">
    <source>
        <dbReference type="ARBA" id="ARBA00022833"/>
    </source>
</evidence>
<dbReference type="CDD" id="cd00067">
    <property type="entry name" value="GAL4"/>
    <property type="match status" value="1"/>
</dbReference>
<dbReference type="AlphaFoldDB" id="A0A2I2GPU0"/>
<keyword evidence="3" id="KW-0805">Transcription regulation</keyword>
<dbReference type="EMBL" id="MSFO01000001">
    <property type="protein sequence ID" value="PLB54892.1"/>
    <property type="molecule type" value="Genomic_DNA"/>
</dbReference>
<dbReference type="InterPro" id="IPR036864">
    <property type="entry name" value="Zn2-C6_fun-type_DNA-bd_sf"/>
</dbReference>
<dbReference type="InterPro" id="IPR001138">
    <property type="entry name" value="Zn2Cys6_DnaBD"/>
</dbReference>
<evidence type="ECO:0000259" key="7">
    <source>
        <dbReference type="PROSITE" id="PS50048"/>
    </source>
</evidence>
<dbReference type="PANTHER" id="PTHR36206:SF12">
    <property type="entry name" value="ASPERCRYPTIN BIOSYNTHESIS CLUSTER-SPECIFIC TRANSCRIPTION REGULATOR ATNN-RELATED"/>
    <property type="match status" value="1"/>
</dbReference>
<dbReference type="GO" id="GO:0009893">
    <property type="term" value="P:positive regulation of metabolic process"/>
    <property type="evidence" value="ECO:0007669"/>
    <property type="project" value="UniProtKB-ARBA"/>
</dbReference>
<protein>
    <recommendedName>
        <fullName evidence="7">Zn(2)-C6 fungal-type domain-containing protein</fullName>
    </recommendedName>
</protein>
<name>A0A2I2GPU0_9EURO</name>
<keyword evidence="6" id="KW-0539">Nucleus</keyword>
<accession>A0A2I2GPU0</accession>
<dbReference type="SMART" id="SM00066">
    <property type="entry name" value="GAL4"/>
    <property type="match status" value="1"/>
</dbReference>
<keyword evidence="2" id="KW-0862">Zinc</keyword>
<dbReference type="PROSITE" id="PS50048">
    <property type="entry name" value="ZN2_CY6_FUNGAL_2"/>
    <property type="match status" value="1"/>
</dbReference>
<evidence type="ECO:0000256" key="1">
    <source>
        <dbReference type="ARBA" id="ARBA00022723"/>
    </source>
</evidence>
<evidence type="ECO:0000313" key="8">
    <source>
        <dbReference type="EMBL" id="PLB54892.1"/>
    </source>
</evidence>
<sequence length="609" mass="68779">MPSQNCFTNSNGAYDNPKSTRRSIFKVRTGCITCKTRHIKCDETKPHCNNCLRSRRLCEGYINNLKKPSGPVQICWDSKRNVHRSAPRSNLQPTVRANDFHDGVVRGPWISAVSNAELWQATLPQLSRTNDTLRCIAIGIGALSINHHCEFSHPCKRLMLPSPNFENDTHYQNAVRYYCRALKLLSDSSSVQDVVSSSVLLLFFEILRGNRKTALNHLNHGLSLLLTLLTDDTHNYLHVVAPNPKPFLFSLTSIFACLAPQARFLLLASVGQDRPLPNFIRGLESKGLTLESFIVLLGRLSRRTATIDCPSTFSNLDEFEEHWWNVRINNSAVGSMAVRIVQDSGILGSKEGDAINAFYCDLLLNPEIQEFCELSRKAMDTLSAASLPLFNKIFMSDTQSSTYLRAIHLRLQFLQVYAFENPPQYSSAETLHSQTPLFREYLSLARIALQIAQRKVSNSHCYISLECGIAWHLLLVAFFCRDPLTRDEAVQILKDYPCQDGLWNVQSLYILALKSQDVERANAVEGTSTEQWHRLWRREYVFEDGGNRIVFRYQDRSDATGHWQTVEEVAEIAGGADDINWIRRPLTGFGALTMGDLVTHQTGTGGHLT</sequence>
<dbReference type="PANTHER" id="PTHR36206">
    <property type="entry name" value="ASPERCRYPTIN BIOSYNTHESIS CLUSTER-SPECIFIC TRANSCRIPTION REGULATOR ATNN-RELATED"/>
    <property type="match status" value="1"/>
</dbReference>
<dbReference type="OrthoDB" id="2593732at2759"/>
<dbReference type="STRING" id="1392250.A0A2I2GPU0"/>
<keyword evidence="1" id="KW-0479">Metal-binding</keyword>
<dbReference type="GO" id="GO:0003677">
    <property type="term" value="F:DNA binding"/>
    <property type="evidence" value="ECO:0007669"/>
    <property type="project" value="UniProtKB-KW"/>
</dbReference>
<dbReference type="GO" id="GO:0000981">
    <property type="term" value="F:DNA-binding transcription factor activity, RNA polymerase II-specific"/>
    <property type="evidence" value="ECO:0007669"/>
    <property type="project" value="InterPro"/>
</dbReference>
<dbReference type="Gene3D" id="4.10.240.10">
    <property type="entry name" value="Zn(2)-C6 fungal-type DNA-binding domain"/>
    <property type="match status" value="1"/>
</dbReference>
<evidence type="ECO:0000313" key="9">
    <source>
        <dbReference type="Proteomes" id="UP000234275"/>
    </source>
</evidence>
<dbReference type="RefSeq" id="XP_024710194.1">
    <property type="nucleotide sequence ID" value="XM_024851982.1"/>
</dbReference>
<evidence type="ECO:0000256" key="6">
    <source>
        <dbReference type="ARBA" id="ARBA00023242"/>
    </source>
</evidence>
<dbReference type="Pfam" id="PF00172">
    <property type="entry name" value="Zn_clus"/>
    <property type="match status" value="1"/>
</dbReference>
<reference evidence="8 9" key="1">
    <citation type="submission" date="2016-12" db="EMBL/GenBank/DDBJ databases">
        <title>The genomes of Aspergillus section Nigri reveals drivers in fungal speciation.</title>
        <authorList>
            <consortium name="DOE Joint Genome Institute"/>
            <person name="Vesth T.C."/>
            <person name="Nybo J."/>
            <person name="Theobald S."/>
            <person name="Brandl J."/>
            <person name="Frisvad J.C."/>
            <person name="Nielsen K.F."/>
            <person name="Lyhne E.K."/>
            <person name="Kogle M.E."/>
            <person name="Kuo A."/>
            <person name="Riley R."/>
            <person name="Clum A."/>
            <person name="Nolan M."/>
            <person name="Lipzen A."/>
            <person name="Salamov A."/>
            <person name="Henrissat B."/>
            <person name="Wiebenga A."/>
            <person name="De Vries R.P."/>
            <person name="Grigoriev I.V."/>
            <person name="Mortensen U.H."/>
            <person name="Andersen M.R."/>
            <person name="Baker S.E."/>
        </authorList>
    </citation>
    <scope>NUCLEOTIDE SEQUENCE [LARGE SCALE GENOMIC DNA]</scope>
    <source>
        <strain evidence="8 9">IBT 23096</strain>
    </source>
</reference>
<comment type="caution">
    <text evidence="8">The sequence shown here is derived from an EMBL/GenBank/DDBJ whole genome shotgun (WGS) entry which is preliminary data.</text>
</comment>
<evidence type="ECO:0000256" key="4">
    <source>
        <dbReference type="ARBA" id="ARBA00023125"/>
    </source>
</evidence>
<dbReference type="GeneID" id="36559680"/>
<evidence type="ECO:0000256" key="3">
    <source>
        <dbReference type="ARBA" id="ARBA00023015"/>
    </source>
</evidence>
<dbReference type="InterPro" id="IPR052360">
    <property type="entry name" value="Transcr_Regulatory_Proteins"/>
</dbReference>
<dbReference type="Proteomes" id="UP000234275">
    <property type="component" value="Unassembled WGS sequence"/>
</dbReference>
<feature type="domain" description="Zn(2)-C6 fungal-type" evidence="7">
    <location>
        <begin position="30"/>
        <end position="58"/>
    </location>
</feature>
<evidence type="ECO:0000256" key="5">
    <source>
        <dbReference type="ARBA" id="ARBA00023163"/>
    </source>
</evidence>
<dbReference type="Pfam" id="PF11951">
    <property type="entry name" value="Fungal_trans_2"/>
    <property type="match status" value="1"/>
</dbReference>
<gene>
    <name evidence="8" type="ORF">P170DRAFT_460887</name>
</gene>